<evidence type="ECO:0000313" key="2">
    <source>
        <dbReference type="Proteomes" id="UP000547510"/>
    </source>
</evidence>
<reference evidence="1 2" key="1">
    <citation type="submission" date="2020-08" db="EMBL/GenBank/DDBJ databases">
        <title>Genomic Encyclopedia of Type Strains, Phase III (KMG-III): the genomes of soil and plant-associated and newly described type strains.</title>
        <authorList>
            <person name="Whitman W."/>
        </authorList>
    </citation>
    <scope>NUCLEOTIDE SEQUENCE [LARGE SCALE GENOMIC DNA]</scope>
    <source>
        <strain evidence="1 2">CECT 8640</strain>
    </source>
</reference>
<dbReference type="RefSeq" id="WP_184691633.1">
    <property type="nucleotide sequence ID" value="NZ_JACHJN010000005.1"/>
</dbReference>
<accession>A0A841CE72</accession>
<dbReference type="Gene3D" id="1.25.40.10">
    <property type="entry name" value="Tetratricopeptide repeat domain"/>
    <property type="match status" value="1"/>
</dbReference>
<evidence type="ECO:0000313" key="1">
    <source>
        <dbReference type="EMBL" id="MBB5956842.1"/>
    </source>
</evidence>
<name>A0A841CE72_9PSEU</name>
<comment type="caution">
    <text evidence="1">The sequence shown here is derived from an EMBL/GenBank/DDBJ whole genome shotgun (WGS) entry which is preliminary data.</text>
</comment>
<protein>
    <submittedName>
        <fullName evidence="1">Flp pilus assembly protein TadD</fullName>
    </submittedName>
</protein>
<dbReference type="EMBL" id="JACHJN010000005">
    <property type="protein sequence ID" value="MBB5956842.1"/>
    <property type="molecule type" value="Genomic_DNA"/>
</dbReference>
<dbReference type="Pfam" id="PF13432">
    <property type="entry name" value="TPR_16"/>
    <property type="match status" value="1"/>
</dbReference>
<organism evidence="1 2">
    <name type="scientific">Saccharothrix tamanrassetensis</name>
    <dbReference type="NCBI Taxonomy" id="1051531"/>
    <lineage>
        <taxon>Bacteria</taxon>
        <taxon>Bacillati</taxon>
        <taxon>Actinomycetota</taxon>
        <taxon>Actinomycetes</taxon>
        <taxon>Pseudonocardiales</taxon>
        <taxon>Pseudonocardiaceae</taxon>
        <taxon>Saccharothrix</taxon>
    </lineage>
</organism>
<dbReference type="Proteomes" id="UP000547510">
    <property type="component" value="Unassembled WGS sequence"/>
</dbReference>
<dbReference type="InterPro" id="IPR011990">
    <property type="entry name" value="TPR-like_helical_dom_sf"/>
</dbReference>
<gene>
    <name evidence="1" type="ORF">FHS29_003435</name>
</gene>
<proteinExistence type="predicted"/>
<dbReference type="AlphaFoldDB" id="A0A841CE72"/>
<keyword evidence="2" id="KW-1185">Reference proteome</keyword>
<dbReference type="SUPFAM" id="SSF81901">
    <property type="entry name" value="HCP-like"/>
    <property type="match status" value="1"/>
</dbReference>
<sequence length="308" mass="33746">MGDEEYEACWRECVGAPCPVCGARAREGDLQIIVLDKDVNAIKNGSFPWGKTSRPTGGFAGFGGTGTAPETERGGFASALRKEMYGQSERSRKQEYRALSEAFTKLSGFQFGFEAYEKGDLDRAVLWLQRAAQVLDDPTHAAGACMYLGLTWVKKGEPHKAEKAFRDAVDRTDADPTIRSGSADQLGSVLKQLGDIAGARKAFQLAVDLGVPHFASKAAVNLGTLEDEAGNHDKARSLWEFAYESPDDTGGFAAHNLGWYWEQAGDVKKARRFYKIAAKSSTPQVATRAAERLRVLPASSRRLFRRDR</sequence>